<dbReference type="PRINTS" id="PR01453">
    <property type="entry name" value="EPMEMFAMILY"/>
</dbReference>
<dbReference type="GO" id="GO:0005886">
    <property type="term" value="C:plasma membrane"/>
    <property type="evidence" value="ECO:0007669"/>
    <property type="project" value="TreeGrafter"/>
</dbReference>
<evidence type="ECO:0000256" key="5">
    <source>
        <dbReference type="ARBA" id="ARBA00023136"/>
    </source>
</evidence>
<accession>A0A8T0AMS6</accession>
<comment type="caution">
    <text evidence="7">The sequence shown here is derived from an EMBL/GenBank/DDBJ whole genome shotgun (WGS) entry which is preliminary data.</text>
</comment>
<dbReference type="Gene3D" id="1.20.140.150">
    <property type="match status" value="1"/>
</dbReference>
<evidence type="ECO:0000256" key="2">
    <source>
        <dbReference type="ARBA" id="ARBA00006864"/>
    </source>
</evidence>
<keyword evidence="8" id="KW-1185">Reference proteome</keyword>
<dbReference type="Proteomes" id="UP000606274">
    <property type="component" value="Unassembled WGS sequence"/>
</dbReference>
<gene>
    <name evidence="7" type="ORF">HF521_008404</name>
</gene>
<evidence type="ECO:0000256" key="6">
    <source>
        <dbReference type="RuleBase" id="RU363088"/>
    </source>
</evidence>
<evidence type="ECO:0000256" key="1">
    <source>
        <dbReference type="ARBA" id="ARBA00004141"/>
    </source>
</evidence>
<feature type="transmembrane region" description="Helical" evidence="6">
    <location>
        <begin position="130"/>
        <end position="151"/>
    </location>
</feature>
<dbReference type="PROSITE" id="PS01221">
    <property type="entry name" value="PMP22_1"/>
    <property type="match status" value="1"/>
</dbReference>
<feature type="transmembrane region" description="Helical" evidence="6">
    <location>
        <begin position="35"/>
        <end position="55"/>
    </location>
</feature>
<dbReference type="InterPro" id="IPR004032">
    <property type="entry name" value="PMP22_EMP_MP20"/>
</dbReference>
<evidence type="ECO:0000313" key="7">
    <source>
        <dbReference type="EMBL" id="KAF7693088.1"/>
    </source>
</evidence>
<dbReference type="Pfam" id="PF00822">
    <property type="entry name" value="PMP22_Claudin"/>
    <property type="match status" value="1"/>
</dbReference>
<organism evidence="7 8">
    <name type="scientific">Silurus meridionalis</name>
    <name type="common">Southern catfish</name>
    <name type="synonym">Silurus soldatovi meridionalis</name>
    <dbReference type="NCBI Taxonomy" id="175797"/>
    <lineage>
        <taxon>Eukaryota</taxon>
        <taxon>Metazoa</taxon>
        <taxon>Chordata</taxon>
        <taxon>Craniata</taxon>
        <taxon>Vertebrata</taxon>
        <taxon>Euteleostomi</taxon>
        <taxon>Actinopterygii</taxon>
        <taxon>Neopterygii</taxon>
        <taxon>Teleostei</taxon>
        <taxon>Ostariophysi</taxon>
        <taxon>Siluriformes</taxon>
        <taxon>Siluridae</taxon>
        <taxon>Silurus</taxon>
    </lineage>
</organism>
<dbReference type="InterPro" id="IPR004031">
    <property type="entry name" value="PMP22/EMP/MP20/Claudin"/>
</dbReference>
<evidence type="ECO:0000256" key="4">
    <source>
        <dbReference type="ARBA" id="ARBA00022989"/>
    </source>
</evidence>
<dbReference type="AlphaFoldDB" id="A0A8T0AMS6"/>
<comment type="similarity">
    <text evidence="2 6">Belongs to the PMP-22/EMP/MP20 family.</text>
</comment>
<dbReference type="EMBL" id="JABFDY010000019">
    <property type="protein sequence ID" value="KAF7693088.1"/>
    <property type="molecule type" value="Genomic_DNA"/>
</dbReference>
<comment type="subcellular location">
    <subcellularLocation>
        <location evidence="1 6">Membrane</location>
        <topology evidence="1 6">Multi-pass membrane protein</topology>
    </subcellularLocation>
</comment>
<evidence type="ECO:0000313" key="8">
    <source>
        <dbReference type="Proteomes" id="UP000606274"/>
    </source>
</evidence>
<dbReference type="PROSITE" id="PS01222">
    <property type="entry name" value="PMP22_2"/>
    <property type="match status" value="1"/>
</dbReference>
<feature type="transmembrane region" description="Helical" evidence="6">
    <location>
        <begin position="171"/>
        <end position="193"/>
    </location>
</feature>
<sequence>MSSRCGLKAESWVVEEMGVSSLELYKEFTEADTMACLLTFVTLLHLITLAMVFIATTEKSWWTVDKVEQADLWNKCIYDNNTDTFMCTTASGNDWLQSVQVLMVLSVILSSMSFVVFVCQLCLMSRRGLFYFSGLSQIFAGLTTFAAVLIYTCQRKEILQNPRENQGHFGYCYILAWVCVPLMLGSGILYVHLRKKTHTTA</sequence>
<feature type="transmembrane region" description="Helical" evidence="6">
    <location>
        <begin position="101"/>
        <end position="123"/>
    </location>
</feature>
<protein>
    <recommendedName>
        <fullName evidence="9">Epithelial membrane protein 3</fullName>
    </recommendedName>
</protein>
<dbReference type="PANTHER" id="PTHR10671:SF8">
    <property type="entry name" value="EPITHELIAL MEMBRANE PROTEIN 3"/>
    <property type="match status" value="1"/>
</dbReference>
<reference evidence="7" key="1">
    <citation type="submission" date="2020-08" db="EMBL/GenBank/DDBJ databases">
        <title>Chromosome-level assembly of Southern catfish (Silurus meridionalis) provides insights into visual adaptation to the nocturnal and benthic lifestyles.</title>
        <authorList>
            <person name="Zhang Y."/>
            <person name="Wang D."/>
            <person name="Peng Z."/>
        </authorList>
    </citation>
    <scope>NUCLEOTIDE SEQUENCE</scope>
    <source>
        <strain evidence="7">SWU-2019-XX</strain>
        <tissue evidence="7">Muscle</tissue>
    </source>
</reference>
<dbReference type="InterPro" id="IPR050579">
    <property type="entry name" value="PMP-22/EMP/MP20-like"/>
</dbReference>
<keyword evidence="5 6" id="KW-0472">Membrane</keyword>
<evidence type="ECO:0008006" key="9">
    <source>
        <dbReference type="Google" id="ProtNLM"/>
    </source>
</evidence>
<keyword evidence="4 6" id="KW-1133">Transmembrane helix</keyword>
<dbReference type="PANTHER" id="PTHR10671">
    <property type="entry name" value="EPITHELIAL MEMBRANE PROTEIN-RELATED"/>
    <property type="match status" value="1"/>
</dbReference>
<keyword evidence="3 6" id="KW-0812">Transmembrane</keyword>
<proteinExistence type="inferred from homology"/>
<name>A0A8T0AMS6_SILME</name>
<evidence type="ECO:0000256" key="3">
    <source>
        <dbReference type="ARBA" id="ARBA00022692"/>
    </source>
</evidence>